<evidence type="ECO:0000256" key="6">
    <source>
        <dbReference type="ARBA" id="ARBA00022490"/>
    </source>
</evidence>
<comment type="subcellular location">
    <subcellularLocation>
        <location evidence="1">Cytoplasm</location>
    </subcellularLocation>
</comment>
<keyword evidence="9" id="KW-0677">Repeat</keyword>
<comment type="pathway">
    <text evidence="2">Amino-acid biosynthesis; L-cysteine biosynthesis; L-cysteine from L-serine: step 1/2.</text>
</comment>
<name>A0AAW5KAE1_9FIRM</name>
<keyword evidence="6" id="KW-0963">Cytoplasm</keyword>
<evidence type="ECO:0000313" key="14">
    <source>
        <dbReference type="EMBL" id="MCQ4949931.1"/>
    </source>
</evidence>
<dbReference type="PANTHER" id="PTHR42811">
    <property type="entry name" value="SERINE ACETYLTRANSFERASE"/>
    <property type="match status" value="1"/>
</dbReference>
<sequence>MKWLEDARSILKKDPAARSLAEVILLYPGYHALLWYRLAHRLYRRQHFFLARLFSQLGRSFTGIEIHPGAQIGRGLFIDHGAGVVIGETAVVGDNCTIYHGVTLGGTGKGEGKRHPTVGNDVLLGAGVKVLGPIEIGDGSRIGAGSVVLRPVPAGATAIGIPAAVVRQNGRRVGPPASEALNQRDYPDLLHNQLAHLARRLDRLEGECGRGRSAR</sequence>
<evidence type="ECO:0000256" key="3">
    <source>
        <dbReference type="ARBA" id="ARBA00007274"/>
    </source>
</evidence>
<accession>A0AAW5KAE1</accession>
<dbReference type="FunFam" id="2.160.10.10:FF:000007">
    <property type="entry name" value="Serine acetyltransferase"/>
    <property type="match status" value="1"/>
</dbReference>
<dbReference type="SUPFAM" id="SSF51161">
    <property type="entry name" value="Trimeric LpxA-like enzymes"/>
    <property type="match status" value="1"/>
</dbReference>
<comment type="caution">
    <text evidence="14">The sequence shown here is derived from an EMBL/GenBank/DDBJ whole genome shotgun (WGS) entry which is preliminary data.</text>
</comment>
<dbReference type="PIRSF" id="PIRSF000441">
    <property type="entry name" value="CysE"/>
    <property type="match status" value="1"/>
</dbReference>
<dbReference type="EC" id="2.3.1.30" evidence="4 13"/>
<dbReference type="Gene3D" id="1.10.3130.10">
    <property type="entry name" value="serine acetyltransferase, domain 1"/>
    <property type="match status" value="1"/>
</dbReference>
<dbReference type="Proteomes" id="UP001205063">
    <property type="component" value="Unassembled WGS sequence"/>
</dbReference>
<dbReference type="InterPro" id="IPR005881">
    <property type="entry name" value="Ser_O-AcTrfase"/>
</dbReference>
<evidence type="ECO:0000256" key="9">
    <source>
        <dbReference type="ARBA" id="ARBA00022737"/>
    </source>
</evidence>
<reference evidence="14" key="1">
    <citation type="submission" date="2022-06" db="EMBL/GenBank/DDBJ databases">
        <title>Isolation of gut microbiota from human fecal samples.</title>
        <authorList>
            <person name="Pamer E.G."/>
            <person name="Barat B."/>
            <person name="Waligurski E."/>
            <person name="Medina S."/>
            <person name="Paddock L."/>
            <person name="Mostad J."/>
        </authorList>
    </citation>
    <scope>NUCLEOTIDE SEQUENCE</scope>
    <source>
        <strain evidence="14">DFI.7.96</strain>
    </source>
</reference>
<evidence type="ECO:0000256" key="11">
    <source>
        <dbReference type="ARBA" id="ARBA00023315"/>
    </source>
</evidence>
<dbReference type="CDD" id="cd03354">
    <property type="entry name" value="LbH_SAT"/>
    <property type="match status" value="1"/>
</dbReference>
<dbReference type="InterPro" id="IPR053376">
    <property type="entry name" value="Serine_acetyltransferase"/>
</dbReference>
<dbReference type="PROSITE" id="PS00101">
    <property type="entry name" value="HEXAPEP_TRANSFERASES"/>
    <property type="match status" value="1"/>
</dbReference>
<comment type="catalytic activity">
    <reaction evidence="12 13">
        <text>L-serine + acetyl-CoA = O-acetyl-L-serine + CoA</text>
        <dbReference type="Rhea" id="RHEA:24560"/>
        <dbReference type="ChEBI" id="CHEBI:33384"/>
        <dbReference type="ChEBI" id="CHEBI:57287"/>
        <dbReference type="ChEBI" id="CHEBI:57288"/>
        <dbReference type="ChEBI" id="CHEBI:58340"/>
        <dbReference type="EC" id="2.3.1.30"/>
    </reaction>
</comment>
<evidence type="ECO:0000256" key="8">
    <source>
        <dbReference type="ARBA" id="ARBA00022679"/>
    </source>
</evidence>
<evidence type="ECO:0000256" key="12">
    <source>
        <dbReference type="ARBA" id="ARBA00049486"/>
    </source>
</evidence>
<keyword evidence="11 13" id="KW-0012">Acyltransferase</keyword>
<dbReference type="InterPro" id="IPR018357">
    <property type="entry name" value="Hexapep_transf_CS"/>
</dbReference>
<dbReference type="NCBIfam" id="TIGR01172">
    <property type="entry name" value="cysE"/>
    <property type="match status" value="1"/>
</dbReference>
<protein>
    <recommendedName>
        <fullName evidence="5 13">Serine acetyltransferase</fullName>
        <ecNumber evidence="4 13">2.3.1.30</ecNumber>
    </recommendedName>
</protein>
<keyword evidence="8 13" id="KW-0808">Transferase</keyword>
<keyword evidence="10" id="KW-0198">Cysteine biosynthesis</keyword>
<dbReference type="InterPro" id="IPR045304">
    <property type="entry name" value="LbH_SAT"/>
</dbReference>
<organism evidence="14 15">
    <name type="scientific">Bittarella massiliensis</name>
    <name type="common">ex Durand et al. 2017</name>
    <dbReference type="NCBI Taxonomy" id="1720313"/>
    <lineage>
        <taxon>Bacteria</taxon>
        <taxon>Bacillati</taxon>
        <taxon>Bacillota</taxon>
        <taxon>Clostridia</taxon>
        <taxon>Eubacteriales</taxon>
        <taxon>Oscillospiraceae</taxon>
        <taxon>Bittarella (ex Durand et al. 2017)</taxon>
    </lineage>
</organism>
<dbReference type="Pfam" id="PF14602">
    <property type="entry name" value="Hexapep_2"/>
    <property type="match status" value="1"/>
</dbReference>
<keyword evidence="7" id="KW-0028">Amino-acid biosynthesis</keyword>
<proteinExistence type="inferred from homology"/>
<dbReference type="Pfam" id="PF00132">
    <property type="entry name" value="Hexapep"/>
    <property type="match status" value="1"/>
</dbReference>
<dbReference type="InterPro" id="IPR001451">
    <property type="entry name" value="Hexapep"/>
</dbReference>
<evidence type="ECO:0000256" key="5">
    <source>
        <dbReference type="ARBA" id="ARBA00018522"/>
    </source>
</evidence>
<dbReference type="InterPro" id="IPR011004">
    <property type="entry name" value="Trimer_LpxA-like_sf"/>
</dbReference>
<evidence type="ECO:0000256" key="7">
    <source>
        <dbReference type="ARBA" id="ARBA00022605"/>
    </source>
</evidence>
<dbReference type="NCBIfam" id="NF041874">
    <property type="entry name" value="EPS_EpsC"/>
    <property type="match status" value="1"/>
</dbReference>
<evidence type="ECO:0000256" key="2">
    <source>
        <dbReference type="ARBA" id="ARBA00004876"/>
    </source>
</evidence>
<dbReference type="GO" id="GO:0006535">
    <property type="term" value="P:cysteine biosynthetic process from serine"/>
    <property type="evidence" value="ECO:0007669"/>
    <property type="project" value="InterPro"/>
</dbReference>
<dbReference type="FunFam" id="1.10.3130.10:FF:000003">
    <property type="entry name" value="Serine acetyltransferase"/>
    <property type="match status" value="1"/>
</dbReference>
<evidence type="ECO:0000256" key="13">
    <source>
        <dbReference type="PIRNR" id="PIRNR000441"/>
    </source>
</evidence>
<dbReference type="RefSeq" id="WP_185914894.1">
    <property type="nucleotide sequence ID" value="NZ_JACMSD010000001.1"/>
</dbReference>
<evidence type="ECO:0000256" key="4">
    <source>
        <dbReference type="ARBA" id="ARBA00013266"/>
    </source>
</evidence>
<dbReference type="EMBL" id="JANGAB010000005">
    <property type="protein sequence ID" value="MCQ4949931.1"/>
    <property type="molecule type" value="Genomic_DNA"/>
</dbReference>
<evidence type="ECO:0000256" key="10">
    <source>
        <dbReference type="ARBA" id="ARBA00023192"/>
    </source>
</evidence>
<gene>
    <name evidence="14" type="primary">cysE</name>
    <name evidence="14" type="ORF">NE646_09695</name>
</gene>
<dbReference type="InterPro" id="IPR042122">
    <property type="entry name" value="Ser_AcTrfase_N_sf"/>
</dbReference>
<evidence type="ECO:0000313" key="15">
    <source>
        <dbReference type="Proteomes" id="UP001205063"/>
    </source>
</evidence>
<dbReference type="AlphaFoldDB" id="A0AAW5KAE1"/>
<dbReference type="GO" id="GO:0009001">
    <property type="term" value="F:serine O-acetyltransferase activity"/>
    <property type="evidence" value="ECO:0007669"/>
    <property type="project" value="UniProtKB-EC"/>
</dbReference>
<dbReference type="Gene3D" id="2.160.10.10">
    <property type="entry name" value="Hexapeptide repeat proteins"/>
    <property type="match status" value="1"/>
</dbReference>
<evidence type="ECO:0000256" key="1">
    <source>
        <dbReference type="ARBA" id="ARBA00004496"/>
    </source>
</evidence>
<dbReference type="GO" id="GO:0005737">
    <property type="term" value="C:cytoplasm"/>
    <property type="evidence" value="ECO:0007669"/>
    <property type="project" value="UniProtKB-SubCell"/>
</dbReference>
<comment type="similarity">
    <text evidence="3 13">Belongs to the transferase hexapeptide repeat family.</text>
</comment>